<dbReference type="EMBL" id="JACRWG010000006">
    <property type="protein sequence ID" value="MBC6009239.1"/>
    <property type="molecule type" value="Genomic_DNA"/>
</dbReference>
<evidence type="ECO:0000256" key="9">
    <source>
        <dbReference type="SAM" id="Phobius"/>
    </source>
</evidence>
<feature type="transmembrane region" description="Helical" evidence="9">
    <location>
        <begin position="179"/>
        <end position="199"/>
    </location>
</feature>
<keyword evidence="3" id="KW-1003">Cell membrane</keyword>
<evidence type="ECO:0000256" key="7">
    <source>
        <dbReference type="ARBA" id="ARBA00022989"/>
    </source>
</evidence>
<comment type="caution">
    <text evidence="10">The sequence shown here is derived from an EMBL/GenBank/DDBJ whole genome shotgun (WGS) entry which is preliminary data.</text>
</comment>
<feature type="transmembrane region" description="Helical" evidence="9">
    <location>
        <begin position="95"/>
        <end position="119"/>
    </location>
</feature>
<feature type="transmembrane region" description="Helical" evidence="9">
    <location>
        <begin position="56"/>
        <end position="83"/>
    </location>
</feature>
<keyword evidence="2" id="KW-0813">Transport</keyword>
<evidence type="ECO:0000256" key="2">
    <source>
        <dbReference type="ARBA" id="ARBA00022448"/>
    </source>
</evidence>
<reference evidence="10 11" key="1">
    <citation type="submission" date="2020-08" db="EMBL/GenBank/DDBJ databases">
        <authorList>
            <person name="Liu C."/>
            <person name="Sun Q."/>
        </authorList>
    </citation>
    <scope>NUCLEOTIDE SEQUENCE [LARGE SCALE GENOMIC DNA]</scope>
    <source>
        <strain evidence="10 11">NSJ-22</strain>
    </source>
</reference>
<dbReference type="InterPro" id="IPR050303">
    <property type="entry name" value="GatZ_KbaZ_carbometab"/>
</dbReference>
<evidence type="ECO:0000313" key="11">
    <source>
        <dbReference type="Proteomes" id="UP000603474"/>
    </source>
</evidence>
<evidence type="ECO:0000256" key="4">
    <source>
        <dbReference type="ARBA" id="ARBA00022597"/>
    </source>
</evidence>
<keyword evidence="7 9" id="KW-1133">Transmembrane helix</keyword>
<keyword evidence="4 10" id="KW-0762">Sugar transport</keyword>
<keyword evidence="5" id="KW-0598">Phosphotransferase system</keyword>
<keyword evidence="8 9" id="KW-0472">Membrane</keyword>
<keyword evidence="6 9" id="KW-0812">Transmembrane</keyword>
<dbReference type="Proteomes" id="UP000603474">
    <property type="component" value="Unassembled WGS sequence"/>
</dbReference>
<accession>A0ABR7K947</accession>
<feature type="transmembrane region" description="Helical" evidence="9">
    <location>
        <begin position="139"/>
        <end position="159"/>
    </location>
</feature>
<comment type="subcellular location">
    <subcellularLocation>
        <location evidence="1">Cell membrane</location>
        <topology evidence="1">Multi-pass membrane protein</topology>
    </subcellularLocation>
</comment>
<evidence type="ECO:0000313" key="10">
    <source>
        <dbReference type="EMBL" id="MBC6009239.1"/>
    </source>
</evidence>
<evidence type="ECO:0000256" key="6">
    <source>
        <dbReference type="ARBA" id="ARBA00022692"/>
    </source>
</evidence>
<dbReference type="RefSeq" id="WP_187011790.1">
    <property type="nucleotide sequence ID" value="NZ_JACRWG010000006.1"/>
</dbReference>
<evidence type="ECO:0000256" key="1">
    <source>
        <dbReference type="ARBA" id="ARBA00004651"/>
    </source>
</evidence>
<name>A0ABR7K947_9FIRM</name>
<protein>
    <submittedName>
        <fullName evidence="10">PTS sugar transporter subunit IIC</fullName>
    </submittedName>
</protein>
<dbReference type="InterPro" id="IPR004700">
    <property type="entry name" value="PTS_IIC_man"/>
</dbReference>
<dbReference type="PANTHER" id="PTHR32502">
    <property type="entry name" value="N-ACETYLGALACTOSAMINE PERMEASE II COMPONENT-RELATED"/>
    <property type="match status" value="1"/>
</dbReference>
<evidence type="ECO:0000256" key="8">
    <source>
        <dbReference type="ARBA" id="ARBA00023136"/>
    </source>
</evidence>
<dbReference type="PROSITE" id="PS51106">
    <property type="entry name" value="PTS_EIIC_TYPE_4"/>
    <property type="match status" value="1"/>
</dbReference>
<evidence type="ECO:0000256" key="5">
    <source>
        <dbReference type="ARBA" id="ARBA00022683"/>
    </source>
</evidence>
<evidence type="ECO:0000256" key="3">
    <source>
        <dbReference type="ARBA" id="ARBA00022475"/>
    </source>
</evidence>
<sequence>MLNAFFVALAVFVGVGGHELFGMVMLSRPIVVAPLTGLLLGDVQTGLLVGASLESIFMGVVNVGISSTAEPALAAGLATAFTIQMGGNVGTIIPIVFPLAVLGLQFMNFIFSFVIGPFAPKFEQLALEGKDKSITALHFGLWVLHYGLYALIPFFAVWLGSDVVQTILQSIPKVIMNGLTVAGNMLPAVGMAMLMQMLWDKKTGIYYILGFVAVAYLKLPLIAIAVLGVVIALVTAQRDMQLKDMMAKPAVASASANESEEEDFFA</sequence>
<keyword evidence="11" id="KW-1185">Reference proteome</keyword>
<feature type="transmembrane region" description="Helical" evidence="9">
    <location>
        <begin position="205"/>
        <end position="236"/>
    </location>
</feature>
<organism evidence="10 11">
    <name type="scientific">Catenibacterium faecis</name>
    <dbReference type="NCBI Taxonomy" id="2764323"/>
    <lineage>
        <taxon>Bacteria</taxon>
        <taxon>Bacillati</taxon>
        <taxon>Bacillota</taxon>
        <taxon>Erysipelotrichia</taxon>
        <taxon>Erysipelotrichales</taxon>
        <taxon>Coprobacillaceae</taxon>
        <taxon>Catenibacterium</taxon>
    </lineage>
</organism>
<proteinExistence type="predicted"/>
<dbReference type="Pfam" id="PF03609">
    <property type="entry name" value="EII-Sor"/>
    <property type="match status" value="1"/>
</dbReference>
<dbReference type="PANTHER" id="PTHR32502:SF8">
    <property type="entry name" value="N-ACETYLGALACTOSAMINE PERMEASE IIC COMPONENT 1"/>
    <property type="match status" value="1"/>
</dbReference>
<gene>
    <name evidence="10" type="ORF">H8909_03105</name>
</gene>